<keyword evidence="2" id="KW-0812">Transmembrane</keyword>
<dbReference type="HOGENOM" id="CLU_117268_0_0_1"/>
<dbReference type="Proteomes" id="UP000039046">
    <property type="component" value="Unassembled WGS sequence"/>
</dbReference>
<dbReference type="AlphaFoldDB" id="A0A0A1TAZ3"/>
<gene>
    <name evidence="3" type="ORF">VHEMI09729</name>
</gene>
<feature type="transmembrane region" description="Helical" evidence="2">
    <location>
        <begin position="112"/>
        <end position="133"/>
    </location>
</feature>
<organism evidence="3 4">
    <name type="scientific">[Torrubiella] hemipterigena</name>
    <dbReference type="NCBI Taxonomy" id="1531966"/>
    <lineage>
        <taxon>Eukaryota</taxon>
        <taxon>Fungi</taxon>
        <taxon>Dikarya</taxon>
        <taxon>Ascomycota</taxon>
        <taxon>Pezizomycotina</taxon>
        <taxon>Sordariomycetes</taxon>
        <taxon>Hypocreomycetidae</taxon>
        <taxon>Hypocreales</taxon>
        <taxon>Clavicipitaceae</taxon>
        <taxon>Clavicipitaceae incertae sedis</taxon>
        <taxon>'Torrubiella' clade</taxon>
    </lineage>
</organism>
<protein>
    <submittedName>
        <fullName evidence="3">Uncharacterized protein</fullName>
    </submittedName>
</protein>
<evidence type="ECO:0000313" key="3">
    <source>
        <dbReference type="EMBL" id="CEJ94181.1"/>
    </source>
</evidence>
<keyword evidence="2" id="KW-1133">Transmembrane helix</keyword>
<proteinExistence type="predicted"/>
<evidence type="ECO:0000313" key="4">
    <source>
        <dbReference type="Proteomes" id="UP000039046"/>
    </source>
</evidence>
<reference evidence="3 4" key="1">
    <citation type="journal article" date="2015" name="Genome Announc.">
        <title>Draft Genome Sequence and Gene Annotation of the Entomopathogenic Fungus Verticillium hemipterigenum.</title>
        <authorList>
            <person name="Horn F."/>
            <person name="Habel A."/>
            <person name="Scharf D.H."/>
            <person name="Dworschak J."/>
            <person name="Brakhage A.A."/>
            <person name="Guthke R."/>
            <person name="Hertweck C."/>
            <person name="Linde J."/>
        </authorList>
    </citation>
    <scope>NUCLEOTIDE SEQUENCE [LARGE SCALE GENOMIC DNA]</scope>
</reference>
<feature type="region of interest" description="Disordered" evidence="1">
    <location>
        <begin position="1"/>
        <end position="24"/>
    </location>
</feature>
<dbReference type="OrthoDB" id="4844401at2759"/>
<accession>A0A0A1TAZ3</accession>
<sequence>MDILAPRSPPSRVDSPYPSASHTTTMASRLGPTFATALYFQRAVGSLSVFLCWRAYVLATFSLTTLLQTAKLLTFYAYVRMKFGAFHGYIMSTRIVAGVWDSKAVQMLRQKLFYEFALFILGMGNPLILMLFWPGWVVICGTAWAAWQFCI</sequence>
<evidence type="ECO:0000256" key="1">
    <source>
        <dbReference type="SAM" id="MobiDB-lite"/>
    </source>
</evidence>
<keyword evidence="4" id="KW-1185">Reference proteome</keyword>
<name>A0A0A1TAZ3_9HYPO</name>
<dbReference type="EMBL" id="CDHN01000006">
    <property type="protein sequence ID" value="CEJ94181.1"/>
    <property type="molecule type" value="Genomic_DNA"/>
</dbReference>
<keyword evidence="2" id="KW-0472">Membrane</keyword>
<feature type="transmembrane region" description="Helical" evidence="2">
    <location>
        <begin position="55"/>
        <end position="79"/>
    </location>
</feature>
<evidence type="ECO:0000256" key="2">
    <source>
        <dbReference type="SAM" id="Phobius"/>
    </source>
</evidence>